<dbReference type="Pfam" id="PF01488">
    <property type="entry name" value="Shikimate_DH"/>
    <property type="match status" value="1"/>
</dbReference>
<evidence type="ECO:0000256" key="7">
    <source>
        <dbReference type="ARBA" id="ARBA00047464"/>
    </source>
</evidence>
<accession>A0A4V6X699</accession>
<dbReference type="FunFam" id="3.30.460.30:FF:000001">
    <property type="entry name" value="Glutamyl-tRNA reductase"/>
    <property type="match status" value="1"/>
</dbReference>
<reference evidence="17 18" key="1">
    <citation type="submission" date="2019-04" db="EMBL/GenBank/DDBJ databases">
        <title>Sulfurimonas crateris sp. nov. a facultative anaerobic sulfur-oxidizing chemolithautotrophic bacterium isolated from a terrestrial mud vulcano.</title>
        <authorList>
            <person name="Ratnikova N.M."/>
            <person name="Slobodkin A.I."/>
            <person name="Merkel A.Y."/>
            <person name="Novikov A."/>
            <person name="Bonch-Osmolovskaya E.A."/>
            <person name="Slobodkina G.B."/>
        </authorList>
    </citation>
    <scope>NUCLEOTIDE SEQUENCE [LARGE SCALE GENOMIC DNA]</scope>
    <source>
        <strain evidence="17 18">SN118</strain>
    </source>
</reference>
<keyword evidence="4 8" id="KW-0521">NADP</keyword>
<comment type="caution">
    <text evidence="17">The sequence shown here is derived from an EMBL/GenBank/DDBJ whole genome shotgun (WGS) entry which is preliminary data.</text>
</comment>
<evidence type="ECO:0000256" key="4">
    <source>
        <dbReference type="ARBA" id="ARBA00022857"/>
    </source>
</evidence>
<dbReference type="GO" id="GO:0008883">
    <property type="term" value="F:glutamyl-tRNA reductase activity"/>
    <property type="evidence" value="ECO:0007669"/>
    <property type="project" value="UniProtKB-UniRule"/>
</dbReference>
<dbReference type="InterPro" id="IPR015895">
    <property type="entry name" value="4pyrrol_synth_GluRdtase_N"/>
</dbReference>
<dbReference type="RefSeq" id="WP_137012273.1">
    <property type="nucleotide sequence ID" value="NZ_SZPX01000002.1"/>
</dbReference>
<comment type="miscellaneous">
    <text evidence="8">During catalysis, the active site Cys acts as a nucleophile attacking the alpha-carbonyl group of tRNA-bound glutamate with the formation of a thioester intermediate between enzyme and glutamate, and the concomitant release of tRNA(Glu). The thioester intermediate is finally reduced by direct hydride transfer from NADPH, to form the product GSA.</text>
</comment>
<evidence type="ECO:0000256" key="1">
    <source>
        <dbReference type="ARBA" id="ARBA00005059"/>
    </source>
</evidence>
<evidence type="ECO:0000256" key="9">
    <source>
        <dbReference type="PIRSR" id="PIRSR000445-1"/>
    </source>
</evidence>
<evidence type="ECO:0000256" key="2">
    <source>
        <dbReference type="ARBA" id="ARBA00005916"/>
    </source>
</evidence>
<sequence length="432" mass="48566">MHYLNISFSHKNSTMEVREKLSYKDEQSKMGCLTKLNSSPAINESILISTCNRMEVFCSCSDVAEATQHIFNMLTARSGISIDELEGRASIFDDSSAIHHVFSVASSLDSMVVGETQIAGQLKDAFRFSYDKGFCGQKLARAMHHAFKCAAKVRNATDISSKPVSIASVAVSKLKSVLESVEGKKALVIGVGEMSEITAKHLVSSGADVYIMNRTSSKAKKLAEECGVKTLDMCELPKAVNDFEILFTATSATEPIITDEIIQSCDFDRFWFDMALPRDINYHKGERINLYVIDDLKNIVDENMTLREDSARKAHGIVGRSTVEFFEWLNTLNIEPMIKEIYQKAFEAARVETQRVINKGFIPREYEEQIAKMSEQVMKRFLHEMTSKMRSVSEESKADMVTSALQFLIQKDKSDMPDKYKCEHALNIIEGQ</sequence>
<dbReference type="GO" id="GO:0050661">
    <property type="term" value="F:NADP binding"/>
    <property type="evidence" value="ECO:0007669"/>
    <property type="project" value="InterPro"/>
</dbReference>
<evidence type="ECO:0000256" key="13">
    <source>
        <dbReference type="RuleBase" id="RU000584"/>
    </source>
</evidence>
<evidence type="ECO:0000259" key="14">
    <source>
        <dbReference type="Pfam" id="PF00745"/>
    </source>
</evidence>
<dbReference type="Gene3D" id="3.30.460.30">
    <property type="entry name" value="Glutamyl-tRNA reductase, N-terminal domain"/>
    <property type="match status" value="1"/>
</dbReference>
<feature type="binding site" evidence="8 10">
    <location>
        <position position="121"/>
    </location>
    <ligand>
        <name>substrate</name>
    </ligand>
</feature>
<evidence type="ECO:0000313" key="17">
    <source>
        <dbReference type="EMBL" id="TKI70333.1"/>
    </source>
</evidence>
<evidence type="ECO:0000259" key="16">
    <source>
        <dbReference type="Pfam" id="PF05201"/>
    </source>
</evidence>
<organism evidence="17 18">
    <name type="scientific">Sulfurimonas crateris</name>
    <dbReference type="NCBI Taxonomy" id="2574727"/>
    <lineage>
        <taxon>Bacteria</taxon>
        <taxon>Pseudomonadati</taxon>
        <taxon>Campylobacterota</taxon>
        <taxon>Epsilonproteobacteria</taxon>
        <taxon>Campylobacterales</taxon>
        <taxon>Sulfurimonadaceae</taxon>
        <taxon>Sulfurimonas</taxon>
    </lineage>
</organism>
<dbReference type="Pfam" id="PF05201">
    <property type="entry name" value="GlutR_N"/>
    <property type="match status" value="1"/>
</dbReference>
<feature type="binding site" evidence="8 10">
    <location>
        <begin position="115"/>
        <end position="117"/>
    </location>
    <ligand>
        <name>substrate</name>
    </ligand>
</feature>
<dbReference type="InterPro" id="IPR018214">
    <property type="entry name" value="GluRdtase_CS"/>
</dbReference>
<dbReference type="HAMAP" id="MF_00087">
    <property type="entry name" value="Glu_tRNA_reductase"/>
    <property type="match status" value="1"/>
</dbReference>
<evidence type="ECO:0000256" key="5">
    <source>
        <dbReference type="ARBA" id="ARBA00023002"/>
    </source>
</evidence>
<keyword evidence="18" id="KW-1185">Reference proteome</keyword>
<dbReference type="SUPFAM" id="SSF51735">
    <property type="entry name" value="NAD(P)-binding Rossmann-fold domains"/>
    <property type="match status" value="1"/>
</dbReference>
<dbReference type="PANTHER" id="PTHR43013">
    <property type="entry name" value="GLUTAMYL-TRNA REDUCTASE"/>
    <property type="match status" value="1"/>
</dbReference>
<dbReference type="Pfam" id="PF00745">
    <property type="entry name" value="GlutR_dimer"/>
    <property type="match status" value="1"/>
</dbReference>
<proteinExistence type="inferred from homology"/>
<dbReference type="CDD" id="cd05213">
    <property type="entry name" value="NAD_bind_Glutamyl_tRNA_reduct"/>
    <property type="match status" value="1"/>
</dbReference>
<keyword evidence="5 8" id="KW-0560">Oxidoreductase</keyword>
<dbReference type="NCBIfam" id="TIGR01035">
    <property type="entry name" value="hemA"/>
    <property type="match status" value="1"/>
</dbReference>
<dbReference type="Gene3D" id="3.40.50.720">
    <property type="entry name" value="NAD(P)-binding Rossmann-like Domain"/>
    <property type="match status" value="1"/>
</dbReference>
<dbReference type="UniPathway" id="UPA00251">
    <property type="reaction ID" value="UER00316"/>
</dbReference>
<dbReference type="Proteomes" id="UP000309561">
    <property type="component" value="Unassembled WGS sequence"/>
</dbReference>
<comment type="subunit">
    <text evidence="8">Homodimer.</text>
</comment>
<protein>
    <recommendedName>
        <fullName evidence="3 8">Glutamyl-tRNA reductase</fullName>
        <shortName evidence="8">GluTR</shortName>
        <ecNumber evidence="3 8">1.2.1.70</ecNumber>
    </recommendedName>
</protein>
<dbReference type="EMBL" id="SZPX01000002">
    <property type="protein sequence ID" value="TKI70333.1"/>
    <property type="molecule type" value="Genomic_DNA"/>
</dbReference>
<comment type="similarity">
    <text evidence="2 8 13">Belongs to the glutamyl-tRNA reductase family.</text>
</comment>
<dbReference type="GO" id="GO:0019353">
    <property type="term" value="P:protoporphyrinogen IX biosynthetic process from glutamate"/>
    <property type="evidence" value="ECO:0007669"/>
    <property type="project" value="TreeGrafter"/>
</dbReference>
<feature type="active site" description="Nucleophile" evidence="8 9">
    <location>
        <position position="51"/>
    </location>
</feature>
<feature type="binding site" evidence="8 10">
    <location>
        <begin position="50"/>
        <end position="53"/>
    </location>
    <ligand>
        <name>substrate</name>
    </ligand>
</feature>
<feature type="site" description="Important for activity" evidence="8 12">
    <location>
        <position position="100"/>
    </location>
</feature>
<name>A0A4V6X699_9BACT</name>
<feature type="domain" description="Glutamyl-tRNA reductase N-terminal" evidence="16">
    <location>
        <begin position="6"/>
        <end position="157"/>
    </location>
</feature>
<feature type="domain" description="Tetrapyrrole biosynthesis glutamyl-tRNA reductase dimerisation" evidence="14">
    <location>
        <begin position="313"/>
        <end position="408"/>
    </location>
</feature>
<gene>
    <name evidence="8" type="primary">hemA</name>
    <name evidence="17" type="ORF">FCU45_03355</name>
</gene>
<keyword evidence="6 8" id="KW-0627">Porphyrin biosynthesis</keyword>
<dbReference type="InterPro" id="IPR036291">
    <property type="entry name" value="NAD(P)-bd_dom_sf"/>
</dbReference>
<feature type="domain" description="Quinate/shikimate 5-dehydrogenase/glutamyl-tRNA reductase" evidence="15">
    <location>
        <begin position="175"/>
        <end position="299"/>
    </location>
</feature>
<dbReference type="SUPFAM" id="SSF69075">
    <property type="entry name" value="Glutamyl tRNA-reductase dimerization domain"/>
    <property type="match status" value="1"/>
</dbReference>
<dbReference type="EC" id="1.2.1.70" evidence="3 8"/>
<dbReference type="OrthoDB" id="110209at2"/>
<evidence type="ECO:0000256" key="6">
    <source>
        <dbReference type="ARBA" id="ARBA00023244"/>
    </source>
</evidence>
<evidence type="ECO:0000256" key="8">
    <source>
        <dbReference type="HAMAP-Rule" id="MF_00087"/>
    </source>
</evidence>
<dbReference type="InterPro" id="IPR006151">
    <property type="entry name" value="Shikm_DH/Glu-tRNA_Rdtase"/>
</dbReference>
<evidence type="ECO:0000256" key="3">
    <source>
        <dbReference type="ARBA" id="ARBA00012970"/>
    </source>
</evidence>
<evidence type="ECO:0000256" key="11">
    <source>
        <dbReference type="PIRSR" id="PIRSR000445-3"/>
    </source>
</evidence>
<comment type="pathway">
    <text evidence="1 8 13">Porphyrin-containing compound metabolism; protoporphyrin-IX biosynthesis; 5-aminolevulinate from L-glutamyl-tRNA(Glu): step 1/2.</text>
</comment>
<evidence type="ECO:0000256" key="12">
    <source>
        <dbReference type="PIRSR" id="PIRSR000445-4"/>
    </source>
</evidence>
<evidence type="ECO:0000313" key="18">
    <source>
        <dbReference type="Proteomes" id="UP000309561"/>
    </source>
</evidence>
<comment type="domain">
    <text evidence="8">Possesses an unusual extended V-shaped dimeric structure with each monomer consisting of three distinct domains arranged along a curved 'spinal' alpha-helix. The N-terminal catalytic domain specifically recognizes the glutamate moiety of the substrate. The second domain is the NADPH-binding domain, and the third C-terminal domain is responsible for dimerization.</text>
</comment>
<dbReference type="PANTHER" id="PTHR43013:SF1">
    <property type="entry name" value="GLUTAMYL-TRNA REDUCTASE"/>
    <property type="match status" value="1"/>
</dbReference>
<dbReference type="PROSITE" id="PS00747">
    <property type="entry name" value="GLUTR"/>
    <property type="match status" value="1"/>
</dbReference>
<dbReference type="InterPro" id="IPR000343">
    <property type="entry name" value="4pyrrol_synth_GluRdtase"/>
</dbReference>
<dbReference type="InterPro" id="IPR036343">
    <property type="entry name" value="GluRdtase_N_sf"/>
</dbReference>
<evidence type="ECO:0000259" key="15">
    <source>
        <dbReference type="Pfam" id="PF01488"/>
    </source>
</evidence>
<comment type="catalytic activity">
    <reaction evidence="7 8 13">
        <text>(S)-4-amino-5-oxopentanoate + tRNA(Glu) + NADP(+) = L-glutamyl-tRNA(Glu) + NADPH + H(+)</text>
        <dbReference type="Rhea" id="RHEA:12344"/>
        <dbReference type="Rhea" id="RHEA-COMP:9663"/>
        <dbReference type="Rhea" id="RHEA-COMP:9680"/>
        <dbReference type="ChEBI" id="CHEBI:15378"/>
        <dbReference type="ChEBI" id="CHEBI:57501"/>
        <dbReference type="ChEBI" id="CHEBI:57783"/>
        <dbReference type="ChEBI" id="CHEBI:58349"/>
        <dbReference type="ChEBI" id="CHEBI:78442"/>
        <dbReference type="ChEBI" id="CHEBI:78520"/>
        <dbReference type="EC" id="1.2.1.70"/>
    </reaction>
</comment>
<comment type="function">
    <text evidence="8">Catalyzes the NADPH-dependent reduction of glutamyl-tRNA(Glu) to glutamate 1-semialdehyde (GSA).</text>
</comment>
<dbReference type="SUPFAM" id="SSF69742">
    <property type="entry name" value="Glutamyl tRNA-reductase catalytic, N-terminal domain"/>
    <property type="match status" value="1"/>
</dbReference>
<feature type="binding site" evidence="8 10">
    <location>
        <position position="110"/>
    </location>
    <ligand>
        <name>substrate</name>
    </ligand>
</feature>
<evidence type="ECO:0000256" key="10">
    <source>
        <dbReference type="PIRSR" id="PIRSR000445-2"/>
    </source>
</evidence>
<feature type="binding site" evidence="8 11">
    <location>
        <begin position="190"/>
        <end position="195"/>
    </location>
    <ligand>
        <name>NADP(+)</name>
        <dbReference type="ChEBI" id="CHEBI:58349"/>
    </ligand>
</feature>
<dbReference type="InterPro" id="IPR036453">
    <property type="entry name" value="GluRdtase_dimer_dom_sf"/>
</dbReference>
<dbReference type="InterPro" id="IPR015896">
    <property type="entry name" value="4pyrrol_synth_GluRdtase_dimer"/>
</dbReference>
<dbReference type="PIRSF" id="PIRSF000445">
    <property type="entry name" value="4pyrrol_synth_GluRdtase"/>
    <property type="match status" value="1"/>
</dbReference>
<dbReference type="AlphaFoldDB" id="A0A4V6X699"/>